<evidence type="ECO:0000256" key="2">
    <source>
        <dbReference type="SAM" id="MobiDB-lite"/>
    </source>
</evidence>
<feature type="transmembrane region" description="Helical" evidence="3">
    <location>
        <begin position="81"/>
        <end position="100"/>
    </location>
</feature>
<reference evidence="5 6" key="2">
    <citation type="journal article" date="2017" name="Genome Biol.">
        <title>New reference genome sequences of hot pepper reveal the massive evolution of plant disease-resistance genes by retroduplication.</title>
        <authorList>
            <person name="Kim S."/>
            <person name="Park J."/>
            <person name="Yeom S.I."/>
            <person name="Kim Y.M."/>
            <person name="Seo E."/>
            <person name="Kim K.T."/>
            <person name="Kim M.S."/>
            <person name="Lee J.M."/>
            <person name="Cheong K."/>
            <person name="Shin H.S."/>
            <person name="Kim S.B."/>
            <person name="Han K."/>
            <person name="Lee J."/>
            <person name="Park M."/>
            <person name="Lee H.A."/>
            <person name="Lee H.Y."/>
            <person name="Lee Y."/>
            <person name="Oh S."/>
            <person name="Lee J.H."/>
            <person name="Choi E."/>
            <person name="Choi E."/>
            <person name="Lee S.E."/>
            <person name="Jeon J."/>
            <person name="Kim H."/>
            <person name="Choi G."/>
            <person name="Song H."/>
            <person name="Lee J."/>
            <person name="Lee S.C."/>
            <person name="Kwon J.K."/>
            <person name="Lee H.Y."/>
            <person name="Koo N."/>
            <person name="Hong Y."/>
            <person name="Kim R.W."/>
            <person name="Kang W.H."/>
            <person name="Huh J.H."/>
            <person name="Kang B.C."/>
            <person name="Yang T.J."/>
            <person name="Lee Y.H."/>
            <person name="Bennetzen J.L."/>
            <person name="Choi D."/>
        </authorList>
    </citation>
    <scope>NUCLEOTIDE SEQUENCE [LARGE SCALE GENOMIC DNA]</scope>
    <source>
        <strain evidence="6">cv. CM334</strain>
    </source>
</reference>
<comment type="caution">
    <text evidence="5">The sequence shown here is derived from an EMBL/GenBank/DDBJ whole genome shotgun (WGS) entry which is preliminary data.</text>
</comment>
<dbReference type="OrthoDB" id="9514740at2759"/>
<organism evidence="5 6">
    <name type="scientific">Capsicum annuum</name>
    <name type="common">Capsicum pepper</name>
    <dbReference type="NCBI Taxonomy" id="4072"/>
    <lineage>
        <taxon>Eukaryota</taxon>
        <taxon>Viridiplantae</taxon>
        <taxon>Streptophyta</taxon>
        <taxon>Embryophyta</taxon>
        <taxon>Tracheophyta</taxon>
        <taxon>Spermatophyta</taxon>
        <taxon>Magnoliopsida</taxon>
        <taxon>eudicotyledons</taxon>
        <taxon>Gunneridae</taxon>
        <taxon>Pentapetalae</taxon>
        <taxon>asterids</taxon>
        <taxon>lamiids</taxon>
        <taxon>Solanales</taxon>
        <taxon>Solanaceae</taxon>
        <taxon>Solanoideae</taxon>
        <taxon>Capsiceae</taxon>
        <taxon>Capsicum</taxon>
    </lineage>
</organism>
<dbReference type="Proteomes" id="UP000222542">
    <property type="component" value="Unassembled WGS sequence"/>
</dbReference>
<keyword evidence="3" id="KW-0472">Membrane</keyword>
<dbReference type="STRING" id="4072.A0A2G2ZE27"/>
<keyword evidence="3" id="KW-1133">Transmembrane helix</keyword>
<evidence type="ECO:0000313" key="6">
    <source>
        <dbReference type="Proteomes" id="UP000222542"/>
    </source>
</evidence>
<evidence type="ECO:0000259" key="4">
    <source>
        <dbReference type="PROSITE" id="PS50157"/>
    </source>
</evidence>
<protein>
    <recommendedName>
        <fullName evidence="4">C2H2-type domain-containing protein</fullName>
    </recommendedName>
</protein>
<keyword evidence="6" id="KW-1185">Reference proteome</keyword>
<dbReference type="GO" id="GO:0008270">
    <property type="term" value="F:zinc ion binding"/>
    <property type="evidence" value="ECO:0007669"/>
    <property type="project" value="UniProtKB-KW"/>
</dbReference>
<dbReference type="PROSITE" id="PS50157">
    <property type="entry name" value="ZINC_FINGER_C2H2_2"/>
    <property type="match status" value="1"/>
</dbReference>
<name>A0A2G2ZE27_CAPAN</name>
<dbReference type="PROSITE" id="PS00028">
    <property type="entry name" value="ZINC_FINGER_C2H2_1"/>
    <property type="match status" value="1"/>
</dbReference>
<dbReference type="OMA" id="ICSQQFC"/>
<keyword evidence="1" id="KW-0862">Zinc</keyword>
<dbReference type="SMART" id="SM00355">
    <property type="entry name" value="ZnF_C2H2"/>
    <property type="match status" value="1"/>
</dbReference>
<dbReference type="Gene3D" id="3.90.228.10">
    <property type="match status" value="1"/>
</dbReference>
<dbReference type="Gramene" id="PHT80263">
    <property type="protein sequence ID" value="PHT80263"/>
    <property type="gene ID" value="T459_18315"/>
</dbReference>
<keyword evidence="1" id="KW-0863">Zinc-finger</keyword>
<proteinExistence type="predicted"/>
<feature type="region of interest" description="Disordered" evidence="2">
    <location>
        <begin position="148"/>
        <end position="187"/>
    </location>
</feature>
<evidence type="ECO:0000256" key="3">
    <source>
        <dbReference type="SAM" id="Phobius"/>
    </source>
</evidence>
<evidence type="ECO:0000313" key="5">
    <source>
        <dbReference type="EMBL" id="PHT80263.1"/>
    </source>
</evidence>
<dbReference type="GO" id="GO:0000976">
    <property type="term" value="F:transcription cis-regulatory region binding"/>
    <property type="evidence" value="ECO:0007669"/>
    <property type="project" value="EnsemblPlants"/>
</dbReference>
<feature type="domain" description="C2H2-type" evidence="4">
    <location>
        <begin position="206"/>
        <end position="230"/>
    </location>
</feature>
<feature type="transmembrane region" description="Helical" evidence="3">
    <location>
        <begin position="21"/>
        <end position="39"/>
    </location>
</feature>
<keyword evidence="3" id="KW-0812">Transmembrane</keyword>
<reference evidence="5 6" key="1">
    <citation type="journal article" date="2014" name="Nat. Genet.">
        <title>Genome sequence of the hot pepper provides insights into the evolution of pungency in Capsicum species.</title>
        <authorList>
            <person name="Kim S."/>
            <person name="Park M."/>
            <person name="Yeom S.I."/>
            <person name="Kim Y.M."/>
            <person name="Lee J.M."/>
            <person name="Lee H.A."/>
            <person name="Seo E."/>
            <person name="Choi J."/>
            <person name="Cheong K."/>
            <person name="Kim K.T."/>
            <person name="Jung K."/>
            <person name="Lee G.W."/>
            <person name="Oh S.K."/>
            <person name="Bae C."/>
            <person name="Kim S.B."/>
            <person name="Lee H.Y."/>
            <person name="Kim S.Y."/>
            <person name="Kim M.S."/>
            <person name="Kang B.C."/>
            <person name="Jo Y.D."/>
            <person name="Yang H.B."/>
            <person name="Jeong H.J."/>
            <person name="Kang W.H."/>
            <person name="Kwon J.K."/>
            <person name="Shin C."/>
            <person name="Lim J.Y."/>
            <person name="Park J.H."/>
            <person name="Huh J.H."/>
            <person name="Kim J.S."/>
            <person name="Kim B.D."/>
            <person name="Cohen O."/>
            <person name="Paran I."/>
            <person name="Suh M.C."/>
            <person name="Lee S.B."/>
            <person name="Kim Y.K."/>
            <person name="Shin Y."/>
            <person name="Noh S.J."/>
            <person name="Park J."/>
            <person name="Seo Y.S."/>
            <person name="Kwon S.Y."/>
            <person name="Kim H.A."/>
            <person name="Park J.M."/>
            <person name="Kim H.J."/>
            <person name="Choi S.B."/>
            <person name="Bosland P.W."/>
            <person name="Reeves G."/>
            <person name="Jo S.H."/>
            <person name="Lee B.W."/>
            <person name="Cho H.T."/>
            <person name="Choi H.S."/>
            <person name="Lee M.S."/>
            <person name="Yu Y."/>
            <person name="Do Choi Y."/>
            <person name="Park B.S."/>
            <person name="van Deynze A."/>
            <person name="Ashrafi H."/>
            <person name="Hill T."/>
            <person name="Kim W.T."/>
            <person name="Pai H.S."/>
            <person name="Ahn H.K."/>
            <person name="Yeam I."/>
            <person name="Giovannoni J.J."/>
            <person name="Rose J.K."/>
            <person name="Sorensen I."/>
            <person name="Lee S.J."/>
            <person name="Kim R.W."/>
            <person name="Choi I.Y."/>
            <person name="Choi B.S."/>
            <person name="Lim J.S."/>
            <person name="Lee Y.H."/>
            <person name="Choi D."/>
        </authorList>
    </citation>
    <scope>NUCLEOTIDE SEQUENCE [LARGE SCALE GENOMIC DNA]</scope>
    <source>
        <strain evidence="6">cv. CM334</strain>
    </source>
</reference>
<feature type="compositionally biased region" description="Low complexity" evidence="2">
    <location>
        <begin position="157"/>
        <end position="166"/>
    </location>
</feature>
<dbReference type="EMBL" id="AYRZ02000006">
    <property type="protein sequence ID" value="PHT80263.1"/>
    <property type="molecule type" value="Genomic_DNA"/>
</dbReference>
<sequence length="443" mass="49946">MPCSNPSTKHQPFNFILLPHFHVPTLSFLFISLSDFLLISHDVHSSLEKHLPSHSDRFKYSHQFLKLHNKKMANTFFRPSFSSFFSTLFLLLHLGCFITSSSRKRKLSSQSHHDSPPPSSSRLKLSTTNPFSTSWSYIRRIFSSNKPNYPLQKANKPSSIPSPSSSTRSLQKPISANDPIAHSVTPTPEAEITSDQLFLPLRNDIYPCTLCGEVFQSPIHLEQHQSIKHAISELTDGDSGNNIVRIIFQTGWPDKAAKNPNIRRILKIHNSKRILTRFEEYRESVKLKASRNAVVKRDERCAADGNELLRFHCSTFMCELGQNGHSSICTQQYCSVCGIIKSGFSHKMDGISMQPTSWRGHVSVPEDIEEEFGFMNVKRAMLVCRVIAGRVGCDPGYVDKEDSGYDSLVGSGNGVHTRLDEEDELLVFNSRAVLPCFVIVYTV</sequence>
<evidence type="ECO:0000256" key="1">
    <source>
        <dbReference type="PROSITE-ProRule" id="PRU00042"/>
    </source>
</evidence>
<dbReference type="PANTHER" id="PTHR31681:SF4">
    <property type="entry name" value="C2H2-LIKE ZINC FINGER PROTEIN"/>
    <property type="match status" value="1"/>
</dbReference>
<dbReference type="PANTHER" id="PTHR31681">
    <property type="entry name" value="C2H2-LIKE ZINC FINGER PROTEIN"/>
    <property type="match status" value="1"/>
</dbReference>
<dbReference type="AlphaFoldDB" id="A0A2G2ZE27"/>
<dbReference type="SUPFAM" id="SSF56399">
    <property type="entry name" value="ADP-ribosylation"/>
    <property type="match status" value="1"/>
</dbReference>
<feature type="region of interest" description="Disordered" evidence="2">
    <location>
        <begin position="107"/>
        <end position="128"/>
    </location>
</feature>
<keyword evidence="1" id="KW-0479">Metal-binding</keyword>
<gene>
    <name evidence="5" type="ORF">T459_18315</name>
</gene>
<dbReference type="InterPro" id="IPR013087">
    <property type="entry name" value="Znf_C2H2_type"/>
</dbReference>
<accession>A0A2G2ZE27</accession>